<dbReference type="EMBL" id="BPLF01000002">
    <property type="protein sequence ID" value="GIX63151.1"/>
    <property type="molecule type" value="Genomic_DNA"/>
</dbReference>
<feature type="compositionally biased region" description="Polar residues" evidence="2">
    <location>
        <begin position="433"/>
        <end position="442"/>
    </location>
</feature>
<feature type="region of interest" description="Disordered" evidence="2">
    <location>
        <begin position="495"/>
        <end position="526"/>
    </location>
</feature>
<evidence type="ECO:0000313" key="6">
    <source>
        <dbReference type="Proteomes" id="UP001497744"/>
    </source>
</evidence>
<feature type="compositionally biased region" description="Polar residues" evidence="2">
    <location>
        <begin position="1126"/>
        <end position="1137"/>
    </location>
</feature>
<dbReference type="InterPro" id="IPR014710">
    <property type="entry name" value="RmlC-like_jellyroll"/>
</dbReference>
<dbReference type="InterPro" id="IPR000595">
    <property type="entry name" value="cNMP-bd_dom"/>
</dbReference>
<feature type="compositionally biased region" description="Polar residues" evidence="2">
    <location>
        <begin position="587"/>
        <end position="608"/>
    </location>
</feature>
<dbReference type="GeneID" id="94194632"/>
<dbReference type="SUPFAM" id="SSF51206">
    <property type="entry name" value="cAMP-binding domain-like"/>
    <property type="match status" value="4"/>
</dbReference>
<feature type="region of interest" description="Disordered" evidence="2">
    <location>
        <begin position="1042"/>
        <end position="1286"/>
    </location>
</feature>
<dbReference type="GO" id="GO:0005509">
    <property type="term" value="F:calcium ion binding"/>
    <property type="evidence" value="ECO:0007669"/>
    <property type="project" value="InterPro"/>
</dbReference>
<accession>A0AAV4LSL0</accession>
<feature type="domain" description="Cyclic nucleotide-binding" evidence="3">
    <location>
        <begin position="1624"/>
        <end position="1693"/>
    </location>
</feature>
<evidence type="ECO:0000259" key="4">
    <source>
        <dbReference type="PROSITE" id="PS50222"/>
    </source>
</evidence>
<dbReference type="PANTHER" id="PTHR24567:SF26">
    <property type="entry name" value="REGULATORY PROTEIN YEIL"/>
    <property type="match status" value="1"/>
</dbReference>
<feature type="compositionally biased region" description="Acidic residues" evidence="2">
    <location>
        <begin position="1252"/>
        <end position="1261"/>
    </location>
</feature>
<keyword evidence="6" id="KW-1185">Reference proteome</keyword>
<dbReference type="Pfam" id="PF00027">
    <property type="entry name" value="cNMP_binding"/>
    <property type="match status" value="1"/>
</dbReference>
<dbReference type="InterPro" id="IPR050397">
    <property type="entry name" value="Env_Response_Regulators"/>
</dbReference>
<feature type="region of interest" description="Disordered" evidence="2">
    <location>
        <begin position="380"/>
        <end position="469"/>
    </location>
</feature>
<dbReference type="Gene3D" id="2.60.120.10">
    <property type="entry name" value="Jelly Rolls"/>
    <property type="match status" value="3"/>
</dbReference>
<gene>
    <name evidence="5" type="ORF">BcabD6B2_25860</name>
</gene>
<feature type="domain" description="EF-hand" evidence="4">
    <location>
        <begin position="1502"/>
        <end position="1537"/>
    </location>
</feature>
<sequence length="1905" mass="206444">MHPDDKCACAVKLAQLYATVLDDLHPCKEQVHEARVSHLQGTIDALQLRNDDLREQLAQIHSKIASDPFLSNKFQGALATPRDESSQTLGLDLHSGSNPAELYRQLCVLADRNRELEDRLSSEQAISMSWKHKIHDIEQRLRSQLDELIDITKDVSCIKDAECAKARSDRREALTKEAFDLLRLARVRIAGDKTRIESFMNRIAELEKELAEHRLRSPDAANQVNSLLPSLNASEPRLSRAPPPDSLITQDTCFQDSTPPGDVLVHDLAATKAAIHSEPWKFYADYTLTGQSELPKASGPPAPTPECAERRRLIGLYSDILTLIKTNQTPIALPVSQAHGTQSPTVTTGTHPKETKVPATLHEEEPQSGLSSIAEYTNLDDTDQSIPTPEEVNRTPSSVDAKSNTTLLQSENSFTPQDSILSQSSSVLKSSIPTPSAASSKLESPERSPRGSEGRSSITPDRLESIADSPSERFVNLASNMTSSSATDHTVLLSSSSADNASDDGSNTCDDSHADTLDHSDFPDTSRVTTDVAASFAVTRDSAHGDATSSLGDAEVSAPPSLPSLPSGTPSESAVSSDHFTDMLQRNAENPASSVTDASTSNAASTVDLSGHENDTHEEDCSVLQSLQSVTLDTASQPSSNPELDERDSSLLSLSSISYGEAAAPTPFGGSEHGSDLSRASGGSPTDPILTFKSGHTRSDSGVTLSASGTGSFLGRSDTGAHMSEQRRHMLDALLLVLESVPVLKELPEDRLYSLLRHFRLKSYHPLASIIIAGERPRYFYVISSGMVSSYSYEGFDAPNRLLRRYLNGDYFGELALINDRVYDSYMVAEGYVTVYAMRSDDFKEHLSDLFPRFRECALAEHEAHHAAPSGAPDLSLHGKAAGKYHDIAAFMKLVPILSVAPQLEDFVQSLGYREYTQNEVIAGSVRSLRDFCIVYKGKVTLHLDEGDHGNVCDFATLGPTSFIGGFRSSHPQVARLMESASLVAADKTVLLTVNFATLRKHLKNAAKHVGEYVEQIFLDKMHERELLQTVEKFSARVDDGTHFETSPANSNLSSDDSDIDKAIAFSPSPPGDPSSESDHARGYQSDPLMSSDMSALESDASSALDSDFSDSIASSAEDVDEPMDSNMTPSTPSSAPNDLASVANHSDRGSSELTSPGSSLPSSTTQPLDVHGSLPASSTSSLLTTLQPSGDPSHVIPSELLSDDEPMSLHEPDSDAMDTDSFSSDGLESLRSDVSKLSDSGSDASKPADSFETDIPEDDNSEKGQGVDQQPRPGQRKRLPTGFFAKGPSKAKAAVAAELFSKVSDSESPYHAELHTTSSTGDDDHAIASHDLDTSVGLADLPESDSDDLPGSYSEGYNSDTPKFYEEDQLEASKDLLIATLKCKCSSLGAAFNFMDSDHCGVVFRTRFYDWIEEVGIASIEKDELPFLFDALKEPDRDVMTVASLYRNSGERVTTAKDLCARLQHVHGSSRVAFEKQFGPLKISSTCAEADFALLAANVGVSEDDAAVIFKELDVCGNGYVTVVTMLKLMRGDWTLDVAREKEAVAVSNYNQVAGYWGSDEYEQFHKEFSNSYVCVFDILEYGVDVSQVDATWEELTVLSQDFRGLTDYIDPVILPAVRAQPYFEMLSVVQKRFIASLFVDVQKESGCVVVAENAGRFSLYIVLAGTVQSSYTTYLYTESAATDLGPGSWLGFDCFQQRQRSVCTYKVPEGGSALLGYMPRALFDEAVAPMVAIRAKRVPVIAIFLSKVPCLQGLDPADVERIARASVVRKRKMHETVFREGADADWVYVVYDGFVDIRVRGEREHVVAEVSTTGLLGAEEVSRGAAAYLSSAVVSSATLLLIGWPAPAFASVFGAAAARVREATHQASAAWSRTLQRLEQESKRASPKAKKAVAFSNVTTEVK</sequence>
<organism evidence="5 6">
    <name type="scientific">Babesia caballi</name>
    <dbReference type="NCBI Taxonomy" id="5871"/>
    <lineage>
        <taxon>Eukaryota</taxon>
        <taxon>Sar</taxon>
        <taxon>Alveolata</taxon>
        <taxon>Apicomplexa</taxon>
        <taxon>Aconoidasida</taxon>
        <taxon>Piroplasmida</taxon>
        <taxon>Babesiidae</taxon>
        <taxon>Babesia</taxon>
    </lineage>
</organism>
<feature type="compositionally biased region" description="Low complexity" evidence="2">
    <location>
        <begin position="1090"/>
        <end position="1117"/>
    </location>
</feature>
<feature type="coiled-coil region" evidence="1">
    <location>
        <begin position="189"/>
        <end position="223"/>
    </location>
</feature>
<feature type="domain" description="Cyclic nucleotide-binding" evidence="3">
    <location>
        <begin position="1752"/>
        <end position="1819"/>
    </location>
</feature>
<evidence type="ECO:0000256" key="1">
    <source>
        <dbReference type="SAM" id="Coils"/>
    </source>
</evidence>
<dbReference type="InterPro" id="IPR018490">
    <property type="entry name" value="cNMP-bd_dom_sf"/>
</dbReference>
<dbReference type="RefSeq" id="XP_067715220.1">
    <property type="nucleotide sequence ID" value="XM_067859119.1"/>
</dbReference>
<name>A0AAV4LSL0_BABCB</name>
<keyword evidence="1" id="KW-0175">Coiled coil</keyword>
<dbReference type="SMART" id="SM00100">
    <property type="entry name" value="cNMP"/>
    <property type="match status" value="2"/>
</dbReference>
<protein>
    <submittedName>
        <fullName evidence="5">Cyclic nucleotide-binding domain containing protein</fullName>
    </submittedName>
</protein>
<dbReference type="GO" id="GO:0003700">
    <property type="term" value="F:DNA-binding transcription factor activity"/>
    <property type="evidence" value="ECO:0007669"/>
    <property type="project" value="TreeGrafter"/>
</dbReference>
<evidence type="ECO:0000313" key="5">
    <source>
        <dbReference type="EMBL" id="GIX63151.1"/>
    </source>
</evidence>
<feature type="region of interest" description="Disordered" evidence="2">
    <location>
        <begin position="1307"/>
        <end position="1363"/>
    </location>
</feature>
<proteinExistence type="predicted"/>
<dbReference type="Proteomes" id="UP001497744">
    <property type="component" value="Unassembled WGS sequence"/>
</dbReference>
<feature type="region of interest" description="Disordered" evidence="2">
    <location>
        <begin position="663"/>
        <end position="709"/>
    </location>
</feature>
<feature type="compositionally biased region" description="Low complexity" evidence="2">
    <location>
        <begin position="419"/>
        <end position="432"/>
    </location>
</feature>
<reference evidence="5 6" key="1">
    <citation type="submission" date="2021-06" db="EMBL/GenBank/DDBJ databases">
        <title>Genome sequence of Babesia caballi.</title>
        <authorList>
            <person name="Yamagishi J."/>
            <person name="Kidaka T."/>
            <person name="Ochi A."/>
        </authorList>
    </citation>
    <scope>NUCLEOTIDE SEQUENCE [LARGE SCALE GENOMIC DNA]</scope>
    <source>
        <strain evidence="5">USDA-D6B2</strain>
    </source>
</reference>
<dbReference type="PROSITE" id="PS50042">
    <property type="entry name" value="CNMP_BINDING_3"/>
    <property type="match status" value="3"/>
</dbReference>
<evidence type="ECO:0000256" key="2">
    <source>
        <dbReference type="SAM" id="MobiDB-lite"/>
    </source>
</evidence>
<feature type="compositionally biased region" description="Polar residues" evidence="2">
    <location>
        <begin position="394"/>
        <end position="418"/>
    </location>
</feature>
<feature type="compositionally biased region" description="Low complexity" evidence="2">
    <location>
        <begin position="495"/>
        <end position="507"/>
    </location>
</feature>
<dbReference type="PROSITE" id="PS50222">
    <property type="entry name" value="EF_HAND_2"/>
    <property type="match status" value="1"/>
</dbReference>
<feature type="compositionally biased region" description="Low complexity" evidence="2">
    <location>
        <begin position="1178"/>
        <end position="1187"/>
    </location>
</feature>
<feature type="domain" description="Cyclic nucleotide-binding" evidence="3">
    <location>
        <begin position="743"/>
        <end position="847"/>
    </location>
</feature>
<feature type="region of interest" description="Disordered" evidence="2">
    <location>
        <begin position="542"/>
        <end position="621"/>
    </location>
</feature>
<dbReference type="CDD" id="cd00038">
    <property type="entry name" value="CAP_ED"/>
    <property type="match status" value="2"/>
</dbReference>
<evidence type="ECO:0000259" key="3">
    <source>
        <dbReference type="PROSITE" id="PS50042"/>
    </source>
</evidence>
<feature type="compositionally biased region" description="Low complexity" evidence="2">
    <location>
        <begin position="564"/>
        <end position="573"/>
    </location>
</feature>
<feature type="compositionally biased region" description="Low complexity" evidence="2">
    <location>
        <begin position="1152"/>
        <end position="1169"/>
    </location>
</feature>
<feature type="compositionally biased region" description="Basic and acidic residues" evidence="2">
    <location>
        <begin position="510"/>
        <end position="524"/>
    </location>
</feature>
<feature type="coiled-coil region" evidence="1">
    <location>
        <begin position="36"/>
        <end position="63"/>
    </location>
</feature>
<feature type="compositionally biased region" description="Basic and acidic residues" evidence="2">
    <location>
        <begin position="1323"/>
        <end position="1334"/>
    </location>
</feature>
<comment type="caution">
    <text evidence="5">The sequence shown here is derived from an EMBL/GenBank/DDBJ whole genome shotgun (WGS) entry which is preliminary data.</text>
</comment>
<feature type="compositionally biased region" description="Polar residues" evidence="2">
    <location>
        <begin position="338"/>
        <end position="350"/>
    </location>
</feature>
<dbReference type="GO" id="GO:0005829">
    <property type="term" value="C:cytosol"/>
    <property type="evidence" value="ECO:0007669"/>
    <property type="project" value="TreeGrafter"/>
</dbReference>
<dbReference type="PANTHER" id="PTHR24567">
    <property type="entry name" value="CRP FAMILY TRANSCRIPTIONAL REGULATORY PROTEIN"/>
    <property type="match status" value="1"/>
</dbReference>
<feature type="compositionally biased region" description="Polar residues" evidence="2">
    <location>
        <begin position="700"/>
        <end position="709"/>
    </location>
</feature>
<dbReference type="InterPro" id="IPR002048">
    <property type="entry name" value="EF_hand_dom"/>
</dbReference>
<feature type="compositionally biased region" description="Basic and acidic residues" evidence="2">
    <location>
        <begin position="443"/>
        <end position="453"/>
    </location>
</feature>
<feature type="region of interest" description="Disordered" evidence="2">
    <location>
        <begin position="334"/>
        <end position="353"/>
    </location>
</feature>